<gene>
    <name evidence="6" type="ORF">HNR73_002153</name>
</gene>
<dbReference type="InterPro" id="IPR001387">
    <property type="entry name" value="Cro/C1-type_HTH"/>
</dbReference>
<evidence type="ECO:0000256" key="3">
    <source>
        <dbReference type="ARBA" id="ARBA00023163"/>
    </source>
</evidence>
<dbReference type="GO" id="GO:0000976">
    <property type="term" value="F:transcription cis-regulatory region binding"/>
    <property type="evidence" value="ECO:0007669"/>
    <property type="project" value="TreeGrafter"/>
</dbReference>
<keyword evidence="2 6" id="KW-0238">DNA-binding</keyword>
<dbReference type="Proteomes" id="UP000548476">
    <property type="component" value="Unassembled WGS sequence"/>
</dbReference>
<proteinExistence type="predicted"/>
<comment type="caution">
    <text evidence="6">The sequence shown here is derived from an EMBL/GenBank/DDBJ whole genome shotgun (WGS) entry which is preliminary data.</text>
</comment>
<accession>A0A841FH33</accession>
<evidence type="ECO:0000259" key="4">
    <source>
        <dbReference type="PROSITE" id="PS50932"/>
    </source>
</evidence>
<dbReference type="Gene3D" id="3.40.50.2300">
    <property type="match status" value="2"/>
</dbReference>
<evidence type="ECO:0000313" key="7">
    <source>
        <dbReference type="Proteomes" id="UP000548476"/>
    </source>
</evidence>
<dbReference type="AlphaFoldDB" id="A0A841FH33"/>
<keyword evidence="3" id="KW-0804">Transcription</keyword>
<dbReference type="InterPro" id="IPR046335">
    <property type="entry name" value="LacI/GalR-like_sensor"/>
</dbReference>
<keyword evidence="7" id="KW-1185">Reference proteome</keyword>
<dbReference type="InterPro" id="IPR010982">
    <property type="entry name" value="Lambda_DNA-bd_dom_sf"/>
</dbReference>
<feature type="domain" description="HTH lacI-type" evidence="4">
    <location>
        <begin position="3"/>
        <end position="57"/>
    </location>
</feature>
<dbReference type="Pfam" id="PF00356">
    <property type="entry name" value="LacI"/>
    <property type="match status" value="1"/>
</dbReference>
<dbReference type="PROSITE" id="PS50943">
    <property type="entry name" value="HTH_CROC1"/>
    <property type="match status" value="1"/>
</dbReference>
<dbReference type="PANTHER" id="PTHR30146:SF153">
    <property type="entry name" value="LACTOSE OPERON REPRESSOR"/>
    <property type="match status" value="1"/>
</dbReference>
<evidence type="ECO:0000256" key="2">
    <source>
        <dbReference type="ARBA" id="ARBA00023125"/>
    </source>
</evidence>
<dbReference type="Pfam" id="PF13377">
    <property type="entry name" value="Peripla_BP_3"/>
    <property type="match status" value="1"/>
</dbReference>
<keyword evidence="1" id="KW-0805">Transcription regulation</keyword>
<name>A0A841FH33_9ACTN</name>
<sequence>MTTRLEEVAELAGVSSATVSRVLNGRTGTSARSRDAVLTALDVLGYRRPAAARAEPGSLIGLVVPDLRNPIFPAFADLIAAALVRRGLVPLLCARTPDGISEADHIELLLAHGTGGVIFIGGSLADAGPEHRRTLTDRGMPVVLVNAADGHSGAATVAVDDADAVGRALAHLADLGHRRIGLVAGPDGHAPSDRKVAAFTARLPGMPVAHAMFTAEGGRATAARLLDARVTALVCASDALALGAIRAVRRRGLDVPRDVSVIGFDDSAYMPVTDPPLTTLRQPVAAIASAAVAALAGLLAGRGDQAGGLLFEPELIVRETTGPPPRSNA</sequence>
<organism evidence="6 7">
    <name type="scientific">Phytomonospora endophytica</name>
    <dbReference type="NCBI Taxonomy" id="714109"/>
    <lineage>
        <taxon>Bacteria</taxon>
        <taxon>Bacillati</taxon>
        <taxon>Actinomycetota</taxon>
        <taxon>Actinomycetes</taxon>
        <taxon>Micromonosporales</taxon>
        <taxon>Micromonosporaceae</taxon>
        <taxon>Phytomonospora</taxon>
    </lineage>
</organism>
<feature type="domain" description="HTH cro/C1-type" evidence="5">
    <location>
        <begin position="5"/>
        <end position="47"/>
    </location>
</feature>
<evidence type="ECO:0000259" key="5">
    <source>
        <dbReference type="PROSITE" id="PS50943"/>
    </source>
</evidence>
<dbReference type="SUPFAM" id="SSF47413">
    <property type="entry name" value="lambda repressor-like DNA-binding domains"/>
    <property type="match status" value="1"/>
</dbReference>
<evidence type="ECO:0000256" key="1">
    <source>
        <dbReference type="ARBA" id="ARBA00023015"/>
    </source>
</evidence>
<dbReference type="PROSITE" id="PS50932">
    <property type="entry name" value="HTH_LACI_2"/>
    <property type="match status" value="1"/>
</dbReference>
<evidence type="ECO:0000313" key="6">
    <source>
        <dbReference type="EMBL" id="MBB6034303.1"/>
    </source>
</evidence>
<dbReference type="EMBL" id="JACHGT010000004">
    <property type="protein sequence ID" value="MBB6034303.1"/>
    <property type="molecule type" value="Genomic_DNA"/>
</dbReference>
<dbReference type="Gene3D" id="1.10.260.40">
    <property type="entry name" value="lambda repressor-like DNA-binding domains"/>
    <property type="match status" value="1"/>
</dbReference>
<dbReference type="PROSITE" id="PS00356">
    <property type="entry name" value="HTH_LACI_1"/>
    <property type="match status" value="1"/>
</dbReference>
<dbReference type="PANTHER" id="PTHR30146">
    <property type="entry name" value="LACI-RELATED TRANSCRIPTIONAL REPRESSOR"/>
    <property type="match status" value="1"/>
</dbReference>
<protein>
    <submittedName>
        <fullName evidence="6">DNA-binding LacI/PurR family transcriptional regulator</fullName>
    </submittedName>
</protein>
<dbReference type="InterPro" id="IPR000843">
    <property type="entry name" value="HTH_LacI"/>
</dbReference>
<dbReference type="CDD" id="cd01392">
    <property type="entry name" value="HTH_LacI"/>
    <property type="match status" value="1"/>
</dbReference>
<dbReference type="SUPFAM" id="SSF53822">
    <property type="entry name" value="Periplasmic binding protein-like I"/>
    <property type="match status" value="1"/>
</dbReference>
<dbReference type="RefSeq" id="WP_184787173.1">
    <property type="nucleotide sequence ID" value="NZ_BONT01000045.1"/>
</dbReference>
<dbReference type="InterPro" id="IPR028082">
    <property type="entry name" value="Peripla_BP_I"/>
</dbReference>
<reference evidence="6 7" key="1">
    <citation type="submission" date="2020-08" db="EMBL/GenBank/DDBJ databases">
        <title>Genomic Encyclopedia of Type Strains, Phase IV (KMG-IV): sequencing the most valuable type-strain genomes for metagenomic binning, comparative biology and taxonomic classification.</title>
        <authorList>
            <person name="Goeker M."/>
        </authorList>
    </citation>
    <scope>NUCLEOTIDE SEQUENCE [LARGE SCALE GENOMIC DNA]</scope>
    <source>
        <strain evidence="6 7">YIM 65646</strain>
    </source>
</reference>
<dbReference type="GO" id="GO:0003700">
    <property type="term" value="F:DNA-binding transcription factor activity"/>
    <property type="evidence" value="ECO:0007669"/>
    <property type="project" value="TreeGrafter"/>
</dbReference>
<dbReference type="SMART" id="SM00354">
    <property type="entry name" value="HTH_LACI"/>
    <property type="match status" value="1"/>
</dbReference>